<reference evidence="2" key="1">
    <citation type="submission" date="2020-10" db="EMBL/GenBank/DDBJ databases">
        <title>Chromosome-scale genome assembly of the Allis shad, Alosa alosa.</title>
        <authorList>
            <person name="Margot Z."/>
            <person name="Christophe K."/>
            <person name="Cabau C."/>
            <person name="Louis A."/>
            <person name="Berthelot C."/>
            <person name="Parey E."/>
            <person name="Roest Crollius H."/>
            <person name="Montfort J."/>
            <person name="Robinson-Rechavi M."/>
            <person name="Bucao C."/>
            <person name="Bouchez O."/>
            <person name="Gislard M."/>
            <person name="Lluch J."/>
            <person name="Milhes M."/>
            <person name="Lampietro C."/>
            <person name="Lopez Roques C."/>
            <person name="Donnadieu C."/>
            <person name="Braasch I."/>
            <person name="Desvignes T."/>
            <person name="Postlethwait J."/>
            <person name="Bobe J."/>
            <person name="Guiguen Y."/>
        </authorList>
    </citation>
    <scope>NUCLEOTIDE SEQUENCE</scope>
    <source>
        <strain evidence="2">M-15738</strain>
        <tissue evidence="2">Blood</tissue>
    </source>
</reference>
<evidence type="ECO:0000313" key="2">
    <source>
        <dbReference type="EMBL" id="KAG5262525.1"/>
    </source>
</evidence>
<accession>A0AAV6FJ66</accession>
<dbReference type="PANTHER" id="PTHR34035:SF1">
    <property type="entry name" value="TESTIS-EXPRESSED PROTEIN 47"/>
    <property type="match status" value="1"/>
</dbReference>
<protein>
    <recommendedName>
        <fullName evidence="1">BLUF domain-containing protein</fullName>
    </recommendedName>
</protein>
<evidence type="ECO:0000259" key="1">
    <source>
        <dbReference type="PROSITE" id="PS50925"/>
    </source>
</evidence>
<proteinExistence type="predicted"/>
<dbReference type="Pfam" id="PF24787">
    <property type="entry name" value="TEX47"/>
    <property type="match status" value="1"/>
</dbReference>
<dbReference type="PROSITE" id="PS50925">
    <property type="entry name" value="BLUF"/>
    <property type="match status" value="1"/>
</dbReference>
<dbReference type="SMART" id="SM01034">
    <property type="entry name" value="BLUF"/>
    <property type="match status" value="1"/>
</dbReference>
<name>A0AAV6FJ66_9TELE</name>
<dbReference type="Proteomes" id="UP000823561">
    <property type="component" value="Chromosome 22"/>
</dbReference>
<dbReference type="EMBL" id="JADWDJ010000022">
    <property type="protein sequence ID" value="KAG5262525.1"/>
    <property type="molecule type" value="Genomic_DNA"/>
</dbReference>
<dbReference type="AlphaFoldDB" id="A0AAV6FJ66"/>
<sequence length="240" mass="27819">MQHFFMAGNRLANGLPSGVNQYFNTYKNSLFAEVEKQKFPYKKFFIHRLVYIAKLNSDEHTIAGHYEQFVAKIQKNNQPEGITGLLLIYPEYIVHLIETSSEILALLLKDLCDVEQRGNPLLKDTRVLVVSHCLFSRMFTSWAPQILTMTLSLQDSETQIEPEELLAQIYKLCISIQKTKDCKSEMLEERAVLMVEEAVRHMCQSAVLRSPSEFLQVYGKPINILMDSEIVWPTHSRLYW</sequence>
<comment type="caution">
    <text evidence="2">The sequence shown here is derived from an EMBL/GenBank/DDBJ whole genome shotgun (WGS) entry which is preliminary data.</text>
</comment>
<organism evidence="2 3">
    <name type="scientific">Alosa alosa</name>
    <name type="common">allis shad</name>
    <dbReference type="NCBI Taxonomy" id="278164"/>
    <lineage>
        <taxon>Eukaryota</taxon>
        <taxon>Metazoa</taxon>
        <taxon>Chordata</taxon>
        <taxon>Craniata</taxon>
        <taxon>Vertebrata</taxon>
        <taxon>Euteleostomi</taxon>
        <taxon>Actinopterygii</taxon>
        <taxon>Neopterygii</taxon>
        <taxon>Teleostei</taxon>
        <taxon>Clupei</taxon>
        <taxon>Clupeiformes</taxon>
        <taxon>Clupeoidei</taxon>
        <taxon>Clupeidae</taxon>
        <taxon>Alosa</taxon>
    </lineage>
</organism>
<dbReference type="GO" id="GO:0071949">
    <property type="term" value="F:FAD binding"/>
    <property type="evidence" value="ECO:0007669"/>
    <property type="project" value="InterPro"/>
</dbReference>
<dbReference type="InterPro" id="IPR055308">
    <property type="entry name" value="TEX47-like"/>
</dbReference>
<dbReference type="GO" id="GO:0009882">
    <property type="term" value="F:blue light photoreceptor activity"/>
    <property type="evidence" value="ECO:0007669"/>
    <property type="project" value="InterPro"/>
</dbReference>
<evidence type="ECO:0000313" key="3">
    <source>
        <dbReference type="Proteomes" id="UP000823561"/>
    </source>
</evidence>
<feature type="domain" description="BLUF" evidence="1">
    <location>
        <begin position="46"/>
        <end position="145"/>
    </location>
</feature>
<dbReference type="InterPro" id="IPR007024">
    <property type="entry name" value="BLUF_domain"/>
</dbReference>
<keyword evidence="3" id="KW-1185">Reference proteome</keyword>
<dbReference type="Gene3D" id="3.30.70.100">
    <property type="match status" value="1"/>
</dbReference>
<dbReference type="PANTHER" id="PTHR34035">
    <property type="entry name" value="TESTIS-EXPRESSED PROTEIN 47"/>
    <property type="match status" value="1"/>
</dbReference>
<gene>
    <name evidence="2" type="ORF">AALO_G00276060</name>
</gene>